<dbReference type="InterPro" id="IPR020613">
    <property type="entry name" value="Thiolase_CS"/>
</dbReference>
<organism evidence="7 8">
    <name type="scientific">Parasphingopyxis lamellibrachiae</name>
    <dbReference type="NCBI Taxonomy" id="680125"/>
    <lineage>
        <taxon>Bacteria</taxon>
        <taxon>Pseudomonadati</taxon>
        <taxon>Pseudomonadota</taxon>
        <taxon>Alphaproteobacteria</taxon>
        <taxon>Sphingomonadales</taxon>
        <taxon>Sphingomonadaceae</taxon>
        <taxon>Parasphingopyxis</taxon>
    </lineage>
</organism>
<evidence type="ECO:0000259" key="5">
    <source>
        <dbReference type="Pfam" id="PF00108"/>
    </source>
</evidence>
<feature type="domain" description="Thiolase N-terminal" evidence="5">
    <location>
        <begin position="8"/>
        <end position="218"/>
    </location>
</feature>
<dbReference type="PIRSF" id="PIRSF000429">
    <property type="entry name" value="Ac-CoA_Ac_transf"/>
    <property type="match status" value="1"/>
</dbReference>
<dbReference type="Pfam" id="PF02803">
    <property type="entry name" value="Thiolase_C"/>
    <property type="match status" value="1"/>
</dbReference>
<sequence>MAAAYLYDAVRTPRGKAKPEGGLAALSPQELVKQQAAALAERCGDGARNPDALFLGCVGQVADQGGHIALVSKLHAGLPDNMAAISLNNYCTSGLTAIGQAAAMVASGQSDTVLAGGVECMSRVPFMGDKANYYSDPSLSLRARYIPVVLAADRLANAEGISRDELDAAALASQQKAVAAEQNPTLQRSRIATGGLAVEECIRPKTDAAFLAAIAPGFGALQDQYAEALGGARFVPLHTIAHAPPVCDGAALALVGSQDRDSAPRARILSFAECGGDPAASLTAGFAAMDRALEKAGLTLGDMDRIEFMEAFGVTIAKFLRDRDVDPSRVNVGGGHIAKGHPLGASGAILTSSLLDSLDAADGTLGLVVMSGAAGVGTAMIVERMN</sequence>
<dbReference type="PROSITE" id="PS00737">
    <property type="entry name" value="THIOLASE_2"/>
    <property type="match status" value="1"/>
</dbReference>
<dbReference type="GO" id="GO:0003988">
    <property type="term" value="F:acetyl-CoA C-acyltransferase activity"/>
    <property type="evidence" value="ECO:0007669"/>
    <property type="project" value="UniProtKB-ARBA"/>
</dbReference>
<evidence type="ECO:0000256" key="1">
    <source>
        <dbReference type="ARBA" id="ARBA00010982"/>
    </source>
</evidence>
<dbReference type="InterPro" id="IPR002155">
    <property type="entry name" value="Thiolase"/>
</dbReference>
<keyword evidence="3 4" id="KW-0012">Acyltransferase</keyword>
<comment type="similarity">
    <text evidence="1 4">Belongs to the thiolase-like superfamily. Thiolase family.</text>
</comment>
<name>A0A3D9FJ14_9SPHN</name>
<dbReference type="CDD" id="cd00751">
    <property type="entry name" value="thiolase"/>
    <property type="match status" value="1"/>
</dbReference>
<proteinExistence type="inferred from homology"/>
<evidence type="ECO:0000256" key="4">
    <source>
        <dbReference type="RuleBase" id="RU003557"/>
    </source>
</evidence>
<dbReference type="Gene3D" id="3.40.47.10">
    <property type="match status" value="2"/>
</dbReference>
<dbReference type="AlphaFoldDB" id="A0A3D9FJ14"/>
<accession>A0A3D9FJ14</accession>
<dbReference type="Pfam" id="PF00108">
    <property type="entry name" value="Thiolase_N"/>
    <property type="match status" value="1"/>
</dbReference>
<evidence type="ECO:0000313" key="8">
    <source>
        <dbReference type="Proteomes" id="UP000256310"/>
    </source>
</evidence>
<keyword evidence="8" id="KW-1185">Reference proteome</keyword>
<dbReference type="Proteomes" id="UP000256310">
    <property type="component" value="Unassembled WGS sequence"/>
</dbReference>
<dbReference type="InterPro" id="IPR020617">
    <property type="entry name" value="Thiolase_C"/>
</dbReference>
<evidence type="ECO:0000259" key="6">
    <source>
        <dbReference type="Pfam" id="PF02803"/>
    </source>
</evidence>
<reference evidence="7 8" key="1">
    <citation type="submission" date="2018-07" db="EMBL/GenBank/DDBJ databases">
        <title>Genomic Encyclopedia of Type Strains, Phase IV (KMG-IV): sequencing the most valuable type-strain genomes for metagenomic binning, comparative biology and taxonomic classification.</title>
        <authorList>
            <person name="Goeker M."/>
        </authorList>
    </citation>
    <scope>NUCLEOTIDE SEQUENCE [LARGE SCALE GENOMIC DNA]</scope>
    <source>
        <strain evidence="7 8">DSM 26725</strain>
    </source>
</reference>
<dbReference type="RefSeq" id="WP_116237025.1">
    <property type="nucleotide sequence ID" value="NZ_QRDP01000004.1"/>
</dbReference>
<dbReference type="PANTHER" id="PTHR43365">
    <property type="entry name" value="BLR7806 PROTEIN"/>
    <property type="match status" value="1"/>
</dbReference>
<gene>
    <name evidence="7" type="ORF">DFR46_2848</name>
</gene>
<dbReference type="OrthoDB" id="9764638at2"/>
<dbReference type="SUPFAM" id="SSF53901">
    <property type="entry name" value="Thiolase-like"/>
    <property type="match status" value="2"/>
</dbReference>
<dbReference type="EMBL" id="QRDP01000004">
    <property type="protein sequence ID" value="RED17794.1"/>
    <property type="molecule type" value="Genomic_DNA"/>
</dbReference>
<protein>
    <submittedName>
        <fullName evidence="7">Acetyl-CoA C-acetyltransferase/acetyl-CoA acyltransferase</fullName>
    </submittedName>
</protein>
<dbReference type="PANTHER" id="PTHR43365:SF1">
    <property type="entry name" value="ACETYL-COA C-ACYLTRANSFERASE"/>
    <property type="match status" value="1"/>
</dbReference>
<comment type="caution">
    <text evidence="7">The sequence shown here is derived from an EMBL/GenBank/DDBJ whole genome shotgun (WGS) entry which is preliminary data.</text>
</comment>
<dbReference type="InterPro" id="IPR016039">
    <property type="entry name" value="Thiolase-like"/>
</dbReference>
<evidence type="ECO:0000256" key="2">
    <source>
        <dbReference type="ARBA" id="ARBA00022679"/>
    </source>
</evidence>
<evidence type="ECO:0000256" key="3">
    <source>
        <dbReference type="ARBA" id="ARBA00023315"/>
    </source>
</evidence>
<feature type="domain" description="Thiolase C-terminal" evidence="6">
    <location>
        <begin position="264"/>
        <end position="384"/>
    </location>
</feature>
<evidence type="ECO:0000313" key="7">
    <source>
        <dbReference type="EMBL" id="RED17794.1"/>
    </source>
</evidence>
<keyword evidence="2 4" id="KW-0808">Transferase</keyword>
<dbReference type="NCBIfam" id="TIGR01930">
    <property type="entry name" value="AcCoA-C-Actrans"/>
    <property type="match status" value="1"/>
</dbReference>
<dbReference type="InterPro" id="IPR020616">
    <property type="entry name" value="Thiolase_N"/>
</dbReference>